<dbReference type="EMBL" id="JNBR01002133">
    <property type="protein sequence ID" value="OQR83599.1"/>
    <property type="molecule type" value="Genomic_DNA"/>
</dbReference>
<proteinExistence type="predicted"/>
<name>A0A1V9YD25_ACHHY</name>
<evidence type="ECO:0000313" key="2">
    <source>
        <dbReference type="Proteomes" id="UP000243579"/>
    </source>
</evidence>
<dbReference type="Proteomes" id="UP000243579">
    <property type="component" value="Unassembled WGS sequence"/>
</dbReference>
<dbReference type="OrthoDB" id="71084at2759"/>
<sequence length="217" mass="24823">MEVQRREILEELMTLQHRMFQELLKSHFKLMEAHIDVFGRHPFTHEASRAVNRTNFEEKFVLNINDRAFSNVVLDFCDDFTKEDGSCAPTSFVHLLDLAEQSHASFLPGDKMRVCFIIERSFEVRSLTDTDRKVLCDAYQNKIPLLVEWCRPPPPKYDNPLFPESSCVSVVLKLLAAGPPPLPEHKAAIAAKLQGYLAGYPDALRPLGERTLKKILE</sequence>
<dbReference type="AlphaFoldDB" id="A0A1V9YD25"/>
<gene>
    <name evidence="1" type="ORF">ACHHYP_14501</name>
</gene>
<organism evidence="1 2">
    <name type="scientific">Achlya hypogyna</name>
    <name type="common">Oomycete</name>
    <name type="synonym">Protoachlya hypogyna</name>
    <dbReference type="NCBI Taxonomy" id="1202772"/>
    <lineage>
        <taxon>Eukaryota</taxon>
        <taxon>Sar</taxon>
        <taxon>Stramenopiles</taxon>
        <taxon>Oomycota</taxon>
        <taxon>Saprolegniomycetes</taxon>
        <taxon>Saprolegniales</taxon>
        <taxon>Achlyaceae</taxon>
        <taxon>Achlya</taxon>
    </lineage>
</organism>
<keyword evidence="2" id="KW-1185">Reference proteome</keyword>
<comment type="caution">
    <text evidence="1">The sequence shown here is derived from an EMBL/GenBank/DDBJ whole genome shotgun (WGS) entry which is preliminary data.</text>
</comment>
<accession>A0A1V9YD25</accession>
<protein>
    <submittedName>
        <fullName evidence="1">Uncharacterized protein</fullName>
    </submittedName>
</protein>
<evidence type="ECO:0000313" key="1">
    <source>
        <dbReference type="EMBL" id="OQR83599.1"/>
    </source>
</evidence>
<reference evidence="1 2" key="1">
    <citation type="journal article" date="2014" name="Genome Biol. Evol.">
        <title>The secreted proteins of Achlya hypogyna and Thraustotheca clavata identify the ancestral oomycete secretome and reveal gene acquisitions by horizontal gene transfer.</title>
        <authorList>
            <person name="Misner I."/>
            <person name="Blouin N."/>
            <person name="Leonard G."/>
            <person name="Richards T.A."/>
            <person name="Lane C.E."/>
        </authorList>
    </citation>
    <scope>NUCLEOTIDE SEQUENCE [LARGE SCALE GENOMIC DNA]</scope>
    <source>
        <strain evidence="1 2">ATCC 48635</strain>
    </source>
</reference>